<dbReference type="Pfam" id="PF01202">
    <property type="entry name" value="SKI"/>
    <property type="match status" value="1"/>
</dbReference>
<dbReference type="EC" id="2.7.1.71" evidence="7"/>
<keyword evidence="7" id="KW-0460">Magnesium</keyword>
<evidence type="ECO:0000256" key="5">
    <source>
        <dbReference type="ARBA" id="ARBA00022840"/>
    </source>
</evidence>
<evidence type="ECO:0000256" key="3">
    <source>
        <dbReference type="ARBA" id="ARBA00022741"/>
    </source>
</evidence>
<dbReference type="PANTHER" id="PTHR21087">
    <property type="entry name" value="SHIKIMATE KINASE"/>
    <property type="match status" value="1"/>
</dbReference>
<dbReference type="Gene3D" id="3.40.50.300">
    <property type="entry name" value="P-loop containing nucleotide triphosphate hydrolases"/>
    <property type="match status" value="1"/>
</dbReference>
<dbReference type="GO" id="GO:0005829">
    <property type="term" value="C:cytosol"/>
    <property type="evidence" value="ECO:0007669"/>
    <property type="project" value="TreeGrafter"/>
</dbReference>
<dbReference type="HAMAP" id="MF_00109">
    <property type="entry name" value="Shikimate_kinase"/>
    <property type="match status" value="1"/>
</dbReference>
<dbReference type="GO" id="GO:0000287">
    <property type="term" value="F:magnesium ion binding"/>
    <property type="evidence" value="ECO:0007669"/>
    <property type="project" value="UniProtKB-UniRule"/>
</dbReference>
<keyword evidence="5 7" id="KW-0067">ATP-binding</keyword>
<reference evidence="8" key="1">
    <citation type="submission" date="2020-10" db="EMBL/GenBank/DDBJ databases">
        <authorList>
            <person name="Gilroy R."/>
        </authorList>
    </citation>
    <scope>NUCLEOTIDE SEQUENCE</scope>
    <source>
        <strain evidence="8">3924</strain>
    </source>
</reference>
<dbReference type="InterPro" id="IPR000623">
    <property type="entry name" value="Shikimate_kinase/TSH1"/>
</dbReference>
<evidence type="ECO:0000256" key="7">
    <source>
        <dbReference type="HAMAP-Rule" id="MF_00109"/>
    </source>
</evidence>
<keyword evidence="3 7" id="KW-0547">Nucleotide-binding</keyword>
<keyword evidence="7" id="KW-0963">Cytoplasm</keyword>
<dbReference type="GO" id="GO:0009423">
    <property type="term" value="P:chorismate biosynthetic process"/>
    <property type="evidence" value="ECO:0007669"/>
    <property type="project" value="UniProtKB-UniRule"/>
</dbReference>
<keyword evidence="6 7" id="KW-0057">Aromatic amino acid biosynthesis</keyword>
<comment type="catalytic activity">
    <reaction evidence="7">
        <text>shikimate + ATP = 3-phosphoshikimate + ADP + H(+)</text>
        <dbReference type="Rhea" id="RHEA:13121"/>
        <dbReference type="ChEBI" id="CHEBI:15378"/>
        <dbReference type="ChEBI" id="CHEBI:30616"/>
        <dbReference type="ChEBI" id="CHEBI:36208"/>
        <dbReference type="ChEBI" id="CHEBI:145989"/>
        <dbReference type="ChEBI" id="CHEBI:456216"/>
        <dbReference type="EC" id="2.7.1.71"/>
    </reaction>
</comment>
<dbReference type="PRINTS" id="PR01100">
    <property type="entry name" value="SHIKIMTKNASE"/>
</dbReference>
<comment type="subunit">
    <text evidence="7">Monomer.</text>
</comment>
<organism evidence="8 9">
    <name type="scientific">Candidatus Aphodosoma intestinipullorum</name>
    <dbReference type="NCBI Taxonomy" id="2840674"/>
    <lineage>
        <taxon>Bacteria</taxon>
        <taxon>Pseudomonadati</taxon>
        <taxon>Bacteroidota</taxon>
        <taxon>Bacteroidia</taxon>
        <taxon>Bacteroidales</taxon>
        <taxon>Candidatus Aphodosoma</taxon>
    </lineage>
</organism>
<feature type="binding site" evidence="7">
    <location>
        <position position="140"/>
    </location>
    <ligand>
        <name>substrate</name>
    </ligand>
</feature>
<dbReference type="InterPro" id="IPR027417">
    <property type="entry name" value="P-loop_NTPase"/>
</dbReference>
<dbReference type="InterPro" id="IPR031322">
    <property type="entry name" value="Shikimate/glucono_kinase"/>
</dbReference>
<evidence type="ECO:0000256" key="2">
    <source>
        <dbReference type="ARBA" id="ARBA00022679"/>
    </source>
</evidence>
<dbReference type="SUPFAM" id="SSF52540">
    <property type="entry name" value="P-loop containing nucleoside triphosphate hydrolases"/>
    <property type="match status" value="1"/>
</dbReference>
<feature type="binding site" evidence="7">
    <location>
        <begin position="11"/>
        <end position="16"/>
    </location>
    <ligand>
        <name>ATP</name>
        <dbReference type="ChEBI" id="CHEBI:30616"/>
    </ligand>
</feature>
<reference evidence="8" key="2">
    <citation type="journal article" date="2021" name="PeerJ">
        <title>Extensive microbial diversity within the chicken gut microbiome revealed by metagenomics and culture.</title>
        <authorList>
            <person name="Gilroy R."/>
            <person name="Ravi A."/>
            <person name="Getino M."/>
            <person name="Pursley I."/>
            <person name="Horton D.L."/>
            <person name="Alikhan N.F."/>
            <person name="Baker D."/>
            <person name="Gharbi K."/>
            <person name="Hall N."/>
            <person name="Watson M."/>
            <person name="Adriaenssens E.M."/>
            <person name="Foster-Nyarko E."/>
            <person name="Jarju S."/>
            <person name="Secka A."/>
            <person name="Antonio M."/>
            <person name="Oren A."/>
            <person name="Chaudhuri R.R."/>
            <person name="La Ragione R."/>
            <person name="Hildebrand F."/>
            <person name="Pallen M.J."/>
        </authorList>
    </citation>
    <scope>NUCLEOTIDE SEQUENCE</scope>
    <source>
        <strain evidence="8">3924</strain>
    </source>
</reference>
<comment type="similarity">
    <text evidence="7">Belongs to the shikimate kinase family.</text>
</comment>
<keyword evidence="4 7" id="KW-0418">Kinase</keyword>
<dbReference type="CDD" id="cd00464">
    <property type="entry name" value="SK"/>
    <property type="match status" value="1"/>
</dbReference>
<keyword evidence="7" id="KW-0479">Metal-binding</keyword>
<dbReference type="AlphaFoldDB" id="A0A940IEA9"/>
<feature type="binding site" evidence="7">
    <location>
        <position position="57"/>
    </location>
    <ligand>
        <name>substrate</name>
    </ligand>
</feature>
<keyword evidence="2 7" id="KW-0808">Transferase</keyword>
<comment type="function">
    <text evidence="7">Catalyzes the specific phosphorylation of the 3-hydroxyl group of shikimic acid using ATP as a cosubstrate.</text>
</comment>
<evidence type="ECO:0000256" key="4">
    <source>
        <dbReference type="ARBA" id="ARBA00022777"/>
    </source>
</evidence>
<proteinExistence type="inferred from homology"/>
<evidence type="ECO:0000256" key="6">
    <source>
        <dbReference type="ARBA" id="ARBA00023141"/>
    </source>
</evidence>
<accession>A0A940IEA9</accession>
<feature type="binding site" evidence="7">
    <location>
        <position position="118"/>
    </location>
    <ligand>
        <name>ATP</name>
        <dbReference type="ChEBI" id="CHEBI:30616"/>
    </ligand>
</feature>
<comment type="cofactor">
    <cofactor evidence="7">
        <name>Mg(2+)</name>
        <dbReference type="ChEBI" id="CHEBI:18420"/>
    </cofactor>
    <text evidence="7">Binds 1 Mg(2+) ion per subunit.</text>
</comment>
<keyword evidence="1 7" id="KW-0028">Amino-acid biosynthesis</keyword>
<feature type="binding site" evidence="7">
    <location>
        <position position="79"/>
    </location>
    <ligand>
        <name>substrate</name>
    </ligand>
</feature>
<feature type="binding site" evidence="7">
    <location>
        <position position="15"/>
    </location>
    <ligand>
        <name>Mg(2+)</name>
        <dbReference type="ChEBI" id="CHEBI:18420"/>
    </ligand>
</feature>
<dbReference type="GO" id="GO:0008652">
    <property type="term" value="P:amino acid biosynthetic process"/>
    <property type="evidence" value="ECO:0007669"/>
    <property type="project" value="UniProtKB-KW"/>
</dbReference>
<feature type="binding site" evidence="7">
    <location>
        <position position="33"/>
    </location>
    <ligand>
        <name>substrate</name>
    </ligand>
</feature>
<comment type="subcellular location">
    <subcellularLocation>
        <location evidence="7">Cytoplasm</location>
    </subcellularLocation>
</comment>
<sequence length="173" mass="18658">MGCIFLLGFMGSGKSTYGAEAAAMLGLPFLDLDTEIERSAGMGISDIFREKGEAAFREMERDTLRALASRGSSVIATGGGTPCFHGNMDFMNASGLTIYLKADAEVLCGRLKGYCQDRPLLAAADGDGLTGEIRRMLSEREPFYSRATFTVPSADGISARSIRDIVNRHRTEL</sequence>
<dbReference type="Proteomes" id="UP000712007">
    <property type="component" value="Unassembled WGS sequence"/>
</dbReference>
<evidence type="ECO:0000256" key="1">
    <source>
        <dbReference type="ARBA" id="ARBA00022605"/>
    </source>
</evidence>
<evidence type="ECO:0000313" key="8">
    <source>
        <dbReference type="EMBL" id="MBO8439590.1"/>
    </source>
</evidence>
<dbReference type="EMBL" id="JADIMV010000050">
    <property type="protein sequence ID" value="MBO8439590.1"/>
    <property type="molecule type" value="Genomic_DNA"/>
</dbReference>
<name>A0A940IEA9_9BACT</name>
<comment type="pathway">
    <text evidence="7">Metabolic intermediate biosynthesis; chorismate biosynthesis; chorismate from D-erythrose 4-phosphate and phosphoenolpyruvate: step 5/7.</text>
</comment>
<comment type="caution">
    <text evidence="8">The sequence shown here is derived from an EMBL/GenBank/DDBJ whole genome shotgun (WGS) entry which is preliminary data.</text>
</comment>
<comment type="caution">
    <text evidence="7">Lacks conserved residue(s) required for the propagation of feature annotation.</text>
</comment>
<gene>
    <name evidence="7" type="primary">aroK</name>
    <name evidence="8" type="ORF">IAC51_02960</name>
</gene>
<dbReference type="GO" id="GO:0009073">
    <property type="term" value="P:aromatic amino acid family biosynthetic process"/>
    <property type="evidence" value="ECO:0007669"/>
    <property type="project" value="UniProtKB-KW"/>
</dbReference>
<protein>
    <recommendedName>
        <fullName evidence="7">Shikimate kinase</fullName>
        <shortName evidence="7">SK</shortName>
        <ecNumber evidence="7">2.7.1.71</ecNumber>
    </recommendedName>
</protein>
<dbReference type="GO" id="GO:0005524">
    <property type="term" value="F:ATP binding"/>
    <property type="evidence" value="ECO:0007669"/>
    <property type="project" value="UniProtKB-UniRule"/>
</dbReference>
<dbReference type="GO" id="GO:0004765">
    <property type="term" value="F:shikimate kinase activity"/>
    <property type="evidence" value="ECO:0007669"/>
    <property type="project" value="UniProtKB-UniRule"/>
</dbReference>
<dbReference type="PANTHER" id="PTHR21087:SF16">
    <property type="entry name" value="SHIKIMATE KINASE 1, CHLOROPLASTIC"/>
    <property type="match status" value="1"/>
</dbReference>
<evidence type="ECO:0000313" key="9">
    <source>
        <dbReference type="Proteomes" id="UP000712007"/>
    </source>
</evidence>